<accession>A0A8B9QX70</accession>
<feature type="region of interest" description="Disordered" evidence="1">
    <location>
        <begin position="1"/>
        <end position="65"/>
    </location>
</feature>
<sequence length="183" mass="20264">ILTLLDRRGQQPAASRSIPQHPAASRSTLQHPTASHSTLQHPKAPHNIPQQDHSRTTATQSTPQHPSVCLAGEAPWCCRDPFSIPLHLSSQPPCNPYQRLLGPRRPPQARGPQLRHPWLQRKANLTRLTLAKTSLFVKLHRANHSHASDGCVGRPRSGDCSSGCEGWVKHAAFKTIQFSKKLH</sequence>
<reference evidence="2" key="2">
    <citation type="submission" date="2025-08" db="UniProtKB">
        <authorList>
            <consortium name="Ensembl"/>
        </authorList>
    </citation>
    <scope>IDENTIFICATION</scope>
</reference>
<organism evidence="2 3">
    <name type="scientific">Anas platyrhynchos</name>
    <name type="common">Mallard</name>
    <name type="synonym">Anas boschas</name>
    <dbReference type="NCBI Taxonomy" id="8839"/>
    <lineage>
        <taxon>Eukaryota</taxon>
        <taxon>Metazoa</taxon>
        <taxon>Chordata</taxon>
        <taxon>Craniata</taxon>
        <taxon>Vertebrata</taxon>
        <taxon>Euteleostomi</taxon>
        <taxon>Archelosauria</taxon>
        <taxon>Archosauria</taxon>
        <taxon>Dinosauria</taxon>
        <taxon>Saurischia</taxon>
        <taxon>Theropoda</taxon>
        <taxon>Coelurosauria</taxon>
        <taxon>Aves</taxon>
        <taxon>Neognathae</taxon>
        <taxon>Galloanserae</taxon>
        <taxon>Anseriformes</taxon>
        <taxon>Anatidae</taxon>
        <taxon>Anatinae</taxon>
        <taxon>Anas</taxon>
    </lineage>
</organism>
<feature type="compositionally biased region" description="Polar residues" evidence="1">
    <location>
        <begin position="25"/>
        <end position="40"/>
    </location>
</feature>
<evidence type="ECO:0000313" key="3">
    <source>
        <dbReference type="Proteomes" id="UP000694400"/>
    </source>
</evidence>
<name>A0A8B9QX70_ANAPL</name>
<evidence type="ECO:0000256" key="1">
    <source>
        <dbReference type="SAM" id="MobiDB-lite"/>
    </source>
</evidence>
<feature type="compositionally biased region" description="Polar residues" evidence="1">
    <location>
        <begin position="48"/>
        <end position="65"/>
    </location>
</feature>
<reference evidence="2" key="1">
    <citation type="submission" date="2019-08" db="EMBL/GenBank/DDBJ databases">
        <title>Three high-quality genomes provides insights into domestication of ducks.</title>
        <authorList>
            <person name="Hou Z.C."/>
            <person name="Zhu F."/>
            <person name="Yin Z.T."/>
            <person name="Zhang F."/>
        </authorList>
    </citation>
    <scope>NUCLEOTIDE SEQUENCE [LARGE SCALE GENOMIC DNA]</scope>
</reference>
<dbReference type="Proteomes" id="UP000694400">
    <property type="component" value="Chromosome 19"/>
</dbReference>
<proteinExistence type="predicted"/>
<dbReference type="AlphaFoldDB" id="A0A8B9QX70"/>
<protein>
    <submittedName>
        <fullName evidence="2">Uncharacterized protein</fullName>
    </submittedName>
</protein>
<dbReference type="Ensembl" id="ENSAPLT00020004113.1">
    <property type="protein sequence ID" value="ENSAPLP00020003822.1"/>
    <property type="gene ID" value="ENSAPLG00020002842.1"/>
</dbReference>
<reference evidence="2" key="3">
    <citation type="submission" date="2025-09" db="UniProtKB">
        <authorList>
            <consortium name="Ensembl"/>
        </authorList>
    </citation>
    <scope>IDENTIFICATION</scope>
</reference>
<evidence type="ECO:0000313" key="2">
    <source>
        <dbReference type="Ensembl" id="ENSAPLP00020003822.1"/>
    </source>
</evidence>